<dbReference type="GO" id="GO:0009113">
    <property type="term" value="P:purine nucleobase biosynthetic process"/>
    <property type="evidence" value="ECO:0007669"/>
    <property type="project" value="UniProtKB-UniRule"/>
</dbReference>
<dbReference type="SUPFAM" id="SSF56235">
    <property type="entry name" value="N-terminal nucleophile aminohydrolases (Ntn hydrolases)"/>
    <property type="match status" value="1"/>
</dbReference>
<accession>A0A939IKE7</accession>
<evidence type="ECO:0000256" key="1">
    <source>
        <dbReference type="ARBA" id="ARBA00005209"/>
    </source>
</evidence>
<name>A0A939IKE7_9GAMM</name>
<evidence type="ECO:0000256" key="6">
    <source>
        <dbReference type="ARBA" id="ARBA00022962"/>
    </source>
</evidence>
<evidence type="ECO:0000256" key="3">
    <source>
        <dbReference type="ARBA" id="ARBA00022676"/>
    </source>
</evidence>
<evidence type="ECO:0000256" key="2">
    <source>
        <dbReference type="ARBA" id="ARBA00010138"/>
    </source>
</evidence>
<dbReference type="PIRSF" id="PIRSF000485">
    <property type="entry name" value="Amd_phspho_trans"/>
    <property type="match status" value="1"/>
</dbReference>
<comment type="caution">
    <text evidence="7">Lacks conserved residue(s) required for the propagation of feature annotation.</text>
</comment>
<keyword evidence="7 10" id="KW-0460">Magnesium</keyword>
<reference evidence="13" key="1">
    <citation type="submission" date="2021-02" db="EMBL/GenBank/DDBJ databases">
        <title>PHA producing bacteria isolated from coastal sediment in Guangdong, Shenzhen.</title>
        <authorList>
            <person name="Zheng W."/>
            <person name="Yu S."/>
            <person name="Huang Y."/>
        </authorList>
    </citation>
    <scope>NUCLEOTIDE SEQUENCE</scope>
    <source>
        <strain evidence="13">TN14-10</strain>
    </source>
</reference>
<feature type="domain" description="Glutamine amidotransferase type-2" evidence="12">
    <location>
        <begin position="2"/>
        <end position="234"/>
    </location>
</feature>
<feature type="region of interest" description="Disordered" evidence="11">
    <location>
        <begin position="484"/>
        <end position="507"/>
    </location>
</feature>
<feature type="compositionally biased region" description="Basic and acidic residues" evidence="11">
    <location>
        <begin position="484"/>
        <end position="493"/>
    </location>
</feature>
<proteinExistence type="inferred from homology"/>
<comment type="similarity">
    <text evidence="2 7 8">In the C-terminal section; belongs to the purine/pyrimidine phosphoribosyltransferase family.</text>
</comment>
<evidence type="ECO:0000259" key="12">
    <source>
        <dbReference type="PROSITE" id="PS51278"/>
    </source>
</evidence>
<evidence type="ECO:0000256" key="8">
    <source>
        <dbReference type="PIRNR" id="PIRNR000485"/>
    </source>
</evidence>
<evidence type="ECO:0000256" key="4">
    <source>
        <dbReference type="ARBA" id="ARBA00022679"/>
    </source>
</evidence>
<dbReference type="GO" id="GO:0004044">
    <property type="term" value="F:amidophosphoribosyltransferase activity"/>
    <property type="evidence" value="ECO:0007669"/>
    <property type="project" value="UniProtKB-UniRule"/>
</dbReference>
<evidence type="ECO:0000256" key="5">
    <source>
        <dbReference type="ARBA" id="ARBA00022755"/>
    </source>
</evidence>
<keyword evidence="14" id="KW-1185">Reference proteome</keyword>
<dbReference type="PANTHER" id="PTHR11907">
    <property type="entry name" value="AMIDOPHOSPHORIBOSYLTRANSFERASE"/>
    <property type="match status" value="1"/>
</dbReference>
<evidence type="ECO:0000256" key="7">
    <source>
        <dbReference type="HAMAP-Rule" id="MF_01931"/>
    </source>
</evidence>
<comment type="function">
    <text evidence="7">Catalyzes the formation of phosphoribosylamine from phosphoribosylpyrophosphate (PRPP) and glutamine.</text>
</comment>
<dbReference type="EC" id="2.4.2.14" evidence="7"/>
<feature type="binding site" evidence="7 10">
    <location>
        <position position="366"/>
    </location>
    <ligand>
        <name>Mg(2+)</name>
        <dbReference type="ChEBI" id="CHEBI:18420"/>
    </ligand>
</feature>
<comment type="catalytic activity">
    <reaction evidence="7 8">
        <text>5-phospho-beta-D-ribosylamine + L-glutamate + diphosphate = 5-phospho-alpha-D-ribose 1-diphosphate + L-glutamine + H2O</text>
        <dbReference type="Rhea" id="RHEA:14905"/>
        <dbReference type="ChEBI" id="CHEBI:15377"/>
        <dbReference type="ChEBI" id="CHEBI:29985"/>
        <dbReference type="ChEBI" id="CHEBI:33019"/>
        <dbReference type="ChEBI" id="CHEBI:58017"/>
        <dbReference type="ChEBI" id="CHEBI:58359"/>
        <dbReference type="ChEBI" id="CHEBI:58681"/>
        <dbReference type="EC" id="2.4.2.14"/>
    </reaction>
</comment>
<feature type="binding site" evidence="7 10">
    <location>
        <position position="303"/>
    </location>
    <ligand>
        <name>Mg(2+)</name>
        <dbReference type="ChEBI" id="CHEBI:18420"/>
    </ligand>
</feature>
<dbReference type="RefSeq" id="WP_206562122.1">
    <property type="nucleotide sequence ID" value="NZ_JAFKCZ010000017.1"/>
</dbReference>
<dbReference type="CDD" id="cd06223">
    <property type="entry name" value="PRTases_typeI"/>
    <property type="match status" value="1"/>
</dbReference>
<dbReference type="EMBL" id="JAFKCZ010000017">
    <property type="protein sequence ID" value="MBN7798674.1"/>
    <property type="molecule type" value="Genomic_DNA"/>
</dbReference>
<dbReference type="Gene3D" id="3.40.50.2020">
    <property type="match status" value="1"/>
</dbReference>
<dbReference type="InterPro" id="IPR005854">
    <property type="entry name" value="PurF"/>
</dbReference>
<evidence type="ECO:0000256" key="10">
    <source>
        <dbReference type="PIRSR" id="PIRSR000485-2"/>
    </source>
</evidence>
<protein>
    <recommendedName>
        <fullName evidence="7">Amidophosphoribosyltransferase</fullName>
        <shortName evidence="7">ATase</shortName>
        <ecNumber evidence="7">2.4.2.14</ecNumber>
    </recommendedName>
    <alternativeName>
        <fullName evidence="7">Glutamine phosphoribosylpyrophosphate amidotransferase</fullName>
        <shortName evidence="7">GPATase</shortName>
    </alternativeName>
</protein>
<dbReference type="CDD" id="cd00715">
    <property type="entry name" value="GPATase_N"/>
    <property type="match status" value="1"/>
</dbReference>
<gene>
    <name evidence="7 13" type="primary">purF</name>
    <name evidence="13" type="ORF">JYP50_18880</name>
</gene>
<dbReference type="InterPro" id="IPR000836">
    <property type="entry name" value="PRTase_dom"/>
</dbReference>
<comment type="pathway">
    <text evidence="1 7 8">Purine metabolism; IMP biosynthesis via de novo pathway; N(1)-(5-phospho-D-ribosyl)glycinamide from 5-phospho-alpha-D-ribose 1-diphosphate: step 1/2.</text>
</comment>
<dbReference type="InterPro" id="IPR029055">
    <property type="entry name" value="Ntn_hydrolases_N"/>
</dbReference>
<keyword evidence="4 7" id="KW-0808">Transferase</keyword>
<feature type="active site" description="Nucleophile" evidence="7 9">
    <location>
        <position position="2"/>
    </location>
</feature>
<dbReference type="NCBIfam" id="TIGR01134">
    <property type="entry name" value="purF"/>
    <property type="match status" value="1"/>
</dbReference>
<comment type="caution">
    <text evidence="13">The sequence shown here is derived from an EMBL/GenBank/DDBJ whole genome shotgun (WGS) entry which is preliminary data.</text>
</comment>
<keyword evidence="6 7" id="KW-0315">Glutamine amidotransferase</keyword>
<dbReference type="Proteomes" id="UP000664303">
    <property type="component" value="Unassembled WGS sequence"/>
</dbReference>
<organism evidence="13 14">
    <name type="scientific">Parahaliea mediterranea</name>
    <dbReference type="NCBI Taxonomy" id="651086"/>
    <lineage>
        <taxon>Bacteria</taxon>
        <taxon>Pseudomonadati</taxon>
        <taxon>Pseudomonadota</taxon>
        <taxon>Gammaproteobacteria</taxon>
        <taxon>Cellvibrionales</taxon>
        <taxon>Halieaceae</taxon>
        <taxon>Parahaliea</taxon>
    </lineage>
</organism>
<keyword evidence="7 10" id="KW-0479">Metal-binding</keyword>
<dbReference type="GO" id="GO:0000287">
    <property type="term" value="F:magnesium ion binding"/>
    <property type="evidence" value="ECO:0007669"/>
    <property type="project" value="UniProtKB-UniRule"/>
</dbReference>
<keyword evidence="5 7" id="KW-0658">Purine biosynthesis</keyword>
<feature type="binding site" evidence="7 10">
    <location>
        <position position="365"/>
    </location>
    <ligand>
        <name>Mg(2+)</name>
        <dbReference type="ChEBI" id="CHEBI:18420"/>
    </ligand>
</feature>
<sequence length="507" mass="56558">MCGLVGLVGKGNVAPDIYDALTVLQHRGQDAAGIMTCSEGRFHQRKREGLVRDVFQQHHMQRLQGPIGIGHVRYPTAGSSGTALAQPFYVNSPYGIALAHNGNLTNSEQLARELFQDDLRHLNTDSDSEVLLNIFAHEMQTLGKLNPTAEDVFQSVEAVHRRCRGGYAAVAMIVDYGVVGFRDPHGIRPLVVGKRETEAGDEFMVASESVALDVLGFRMIDDVAPGEAIFIDRDGRLHRRQCAQEPHLRPCIFEHVYFARPDSMMDGISVYKTRMRQGESLARKVLRERPEHDIDVVIPIPDTSRIAAQSMAHELGLKFREGFMKNRYIGRTFIMPGQSQRKKSVRQKLNPVPLEFEGKNVLLVDDSIVRGTTCRQIIQMARDAGANKVYFASAAPPVRYPNVYGIDMPSATELIAHNRSVEEVCEQIGADWLVYQDLEDLVACSREGNEHAEGFDCSVFDGQYITGDVDQAYLERIESLRNDEAQSRERARQQAEGAVVGLHNDVS</sequence>
<dbReference type="HAMAP" id="MF_01931">
    <property type="entry name" value="PurF"/>
    <property type="match status" value="1"/>
</dbReference>
<dbReference type="Pfam" id="PF00156">
    <property type="entry name" value="Pribosyltran"/>
    <property type="match status" value="1"/>
</dbReference>
<keyword evidence="3 7" id="KW-0328">Glycosyltransferase</keyword>
<dbReference type="AlphaFoldDB" id="A0A939IKE7"/>
<evidence type="ECO:0000256" key="9">
    <source>
        <dbReference type="PIRSR" id="PIRSR000485-1"/>
    </source>
</evidence>
<dbReference type="Pfam" id="PF13522">
    <property type="entry name" value="GATase_6"/>
    <property type="match status" value="1"/>
</dbReference>
<dbReference type="GO" id="GO:0006189">
    <property type="term" value="P:'de novo' IMP biosynthetic process"/>
    <property type="evidence" value="ECO:0007669"/>
    <property type="project" value="UniProtKB-UniRule"/>
</dbReference>
<evidence type="ECO:0000313" key="13">
    <source>
        <dbReference type="EMBL" id="MBN7798674.1"/>
    </source>
</evidence>
<comment type="cofactor">
    <cofactor evidence="7 10">
        <name>Mg(2+)</name>
        <dbReference type="ChEBI" id="CHEBI:18420"/>
    </cofactor>
    <text evidence="7 10">Binds 1 Mg(2+) ion per subunit.</text>
</comment>
<dbReference type="Gene3D" id="3.60.20.10">
    <property type="entry name" value="Glutamine Phosphoribosylpyrophosphate, subunit 1, domain 1"/>
    <property type="match status" value="1"/>
</dbReference>
<evidence type="ECO:0000313" key="14">
    <source>
        <dbReference type="Proteomes" id="UP000664303"/>
    </source>
</evidence>
<dbReference type="InterPro" id="IPR029057">
    <property type="entry name" value="PRTase-like"/>
</dbReference>
<dbReference type="InterPro" id="IPR017932">
    <property type="entry name" value="GATase_2_dom"/>
</dbReference>
<dbReference type="SUPFAM" id="SSF53271">
    <property type="entry name" value="PRTase-like"/>
    <property type="match status" value="1"/>
</dbReference>
<evidence type="ECO:0000256" key="11">
    <source>
        <dbReference type="SAM" id="MobiDB-lite"/>
    </source>
</evidence>
<dbReference type="PROSITE" id="PS51278">
    <property type="entry name" value="GATASE_TYPE_2"/>
    <property type="match status" value="1"/>
</dbReference>
<dbReference type="InterPro" id="IPR035584">
    <property type="entry name" value="PurF_N"/>
</dbReference>